<evidence type="ECO:0000256" key="1">
    <source>
        <dbReference type="SAM" id="MobiDB-lite"/>
    </source>
</evidence>
<dbReference type="Proteomes" id="UP001595530">
    <property type="component" value="Unassembled WGS sequence"/>
</dbReference>
<comment type="caution">
    <text evidence="3">The sequence shown here is derived from an EMBL/GenBank/DDBJ whole genome shotgun (WGS) entry which is preliminary data.</text>
</comment>
<feature type="region of interest" description="Disordered" evidence="1">
    <location>
        <begin position="89"/>
        <end position="142"/>
    </location>
</feature>
<dbReference type="EMBL" id="JBHRTP010000008">
    <property type="protein sequence ID" value="MFC3107116.1"/>
    <property type="molecule type" value="Genomic_DNA"/>
</dbReference>
<dbReference type="RefSeq" id="WP_390326439.1">
    <property type="nucleotide sequence ID" value="NZ_JBHRTP010000008.1"/>
</dbReference>
<keyword evidence="2" id="KW-0732">Signal</keyword>
<feature type="chain" id="PRO_5046909560" evidence="2">
    <location>
        <begin position="22"/>
        <end position="195"/>
    </location>
</feature>
<feature type="compositionally biased region" description="Polar residues" evidence="1">
    <location>
        <begin position="99"/>
        <end position="125"/>
    </location>
</feature>
<name>A0ABV7F096_9BURK</name>
<sequence length="195" mass="21789">MKTAKMIPLLLVSFLAAPVFAQSTATEVKRDVNQQQRIENGLKSGQLNTREAAKLEHEETRVDRAQANALKDGKFSVTEKARIEQMQNKVSNDIHADRTNAQTGNPDSTSSKRMQADVQRNVNQEQRIEAGVKNGSLTNHEVAKLERGQARIDAKEAVAGHDGHVSAAEQARVQRTENRQSRRIHRQKHDAQQRG</sequence>
<protein>
    <submittedName>
        <fullName evidence="3">Uncharacterized protein</fullName>
    </submittedName>
</protein>
<feature type="signal peptide" evidence="2">
    <location>
        <begin position="1"/>
        <end position="21"/>
    </location>
</feature>
<accession>A0ABV7F096</accession>
<gene>
    <name evidence="3" type="ORF">ACFOFO_03915</name>
</gene>
<proteinExistence type="predicted"/>
<keyword evidence="4" id="KW-1185">Reference proteome</keyword>
<feature type="region of interest" description="Disordered" evidence="1">
    <location>
        <begin position="156"/>
        <end position="195"/>
    </location>
</feature>
<evidence type="ECO:0000313" key="4">
    <source>
        <dbReference type="Proteomes" id="UP001595530"/>
    </source>
</evidence>
<evidence type="ECO:0000256" key="2">
    <source>
        <dbReference type="SAM" id="SignalP"/>
    </source>
</evidence>
<reference evidence="4" key="1">
    <citation type="journal article" date="2019" name="Int. J. Syst. Evol. Microbiol.">
        <title>The Global Catalogue of Microorganisms (GCM) 10K type strain sequencing project: providing services to taxonomists for standard genome sequencing and annotation.</title>
        <authorList>
            <consortium name="The Broad Institute Genomics Platform"/>
            <consortium name="The Broad Institute Genome Sequencing Center for Infectious Disease"/>
            <person name="Wu L."/>
            <person name="Ma J."/>
        </authorList>
    </citation>
    <scope>NUCLEOTIDE SEQUENCE [LARGE SCALE GENOMIC DNA]</scope>
    <source>
        <strain evidence="4">KCTC 42986</strain>
    </source>
</reference>
<evidence type="ECO:0000313" key="3">
    <source>
        <dbReference type="EMBL" id="MFC3107116.1"/>
    </source>
</evidence>
<organism evidence="3 4">
    <name type="scientific">Undibacterium arcticum</name>
    <dbReference type="NCBI Taxonomy" id="1762892"/>
    <lineage>
        <taxon>Bacteria</taxon>
        <taxon>Pseudomonadati</taxon>
        <taxon>Pseudomonadota</taxon>
        <taxon>Betaproteobacteria</taxon>
        <taxon>Burkholderiales</taxon>
        <taxon>Oxalobacteraceae</taxon>
        <taxon>Undibacterium</taxon>
    </lineage>
</organism>